<dbReference type="EMBL" id="JARQAG010000008">
    <property type="protein sequence ID" value="MDT2731887.1"/>
    <property type="molecule type" value="Genomic_DNA"/>
</dbReference>
<dbReference type="AlphaFoldDB" id="A0A854W5S3"/>
<evidence type="ECO:0000313" key="4">
    <source>
        <dbReference type="Proteomes" id="UP000217465"/>
    </source>
</evidence>
<keyword evidence="1" id="KW-0472">Membrane</keyword>
<feature type="transmembrane region" description="Helical" evidence="1">
    <location>
        <begin position="15"/>
        <end position="32"/>
    </location>
</feature>
<dbReference type="RefSeq" id="WP_096633982.1">
    <property type="nucleotide sequence ID" value="NZ_JARQAG010000008.1"/>
</dbReference>
<comment type="caution">
    <text evidence="3">The sequence shown here is derived from an EMBL/GenBank/DDBJ whole genome shotgun (WGS) entry which is preliminary data.</text>
</comment>
<dbReference type="EMBL" id="NSGR01000010">
    <property type="protein sequence ID" value="PCH10748.1"/>
    <property type="molecule type" value="Genomic_DNA"/>
</dbReference>
<evidence type="ECO:0000256" key="1">
    <source>
        <dbReference type="SAM" id="Phobius"/>
    </source>
</evidence>
<dbReference type="Proteomes" id="UP001180515">
    <property type="component" value="Unassembled WGS sequence"/>
</dbReference>
<organism evidence="3 4">
    <name type="scientific">Streptococcus parauberis</name>
    <dbReference type="NCBI Taxonomy" id="1348"/>
    <lineage>
        <taxon>Bacteria</taxon>
        <taxon>Bacillati</taxon>
        <taxon>Bacillota</taxon>
        <taxon>Bacilli</taxon>
        <taxon>Lactobacillales</taxon>
        <taxon>Streptococcaceae</taxon>
        <taxon>Streptococcus</taxon>
    </lineage>
</organism>
<keyword evidence="1" id="KW-1133">Transmembrane helix</keyword>
<accession>A0A854W5S3</accession>
<evidence type="ECO:0000313" key="3">
    <source>
        <dbReference type="EMBL" id="PCH10748.1"/>
    </source>
</evidence>
<keyword evidence="1" id="KW-0812">Transmembrane</keyword>
<sequence>MLQKFDGIIQHLPKLPKWVWFIIYFLMIAPLSDVLPDGLLFTAMIGLGLGFNYVGKRKKWLTGQKLAKRIQNLKDNVHLADKQSNLLKDYLAISDYSNFKVTAEQLLARIEYIKDESYNLQSHIPRDVYSRMNQKADDVKVDTVLQLEKLQQISGPQAEHTDLHLQIVQEAPEINDLYKNIQKDHHNILEKIKKADNVAELEALHESGMQKFYDILDGYLKIKASPKEYYNAEQRLENALVAIKAFDLDLDETLRQLNESDLSDFDISLRMMQTNKRTPDSDTTI</sequence>
<name>A0A854W5S3_9STRE</name>
<evidence type="ECO:0008006" key="5">
    <source>
        <dbReference type="Google" id="ProtNLM"/>
    </source>
</evidence>
<dbReference type="Proteomes" id="UP000217465">
    <property type="component" value="Unassembled WGS sequence"/>
</dbReference>
<reference evidence="2" key="2">
    <citation type="submission" date="2023-03" db="EMBL/GenBank/DDBJ databases">
        <authorList>
            <person name="Shen W."/>
            <person name="Cai J."/>
        </authorList>
    </citation>
    <scope>NUCLEOTIDE SEQUENCE</scope>
    <source>
        <strain evidence="2">P82-2</strain>
    </source>
</reference>
<reference evidence="3 4" key="1">
    <citation type="submission" date="2016-06" db="EMBL/GenBank/DDBJ databases">
        <authorList>
            <person name="Haines A.N."/>
            <person name="Council K.R."/>
        </authorList>
    </citation>
    <scope>NUCLEOTIDE SEQUENCE [LARGE SCALE GENOMIC DNA]</scope>
    <source>
        <strain evidence="3 4">SP158-29</strain>
    </source>
</reference>
<gene>
    <name evidence="3" type="ORF">A9Y57_02038</name>
    <name evidence="2" type="ORF">P7G31_06460</name>
</gene>
<protein>
    <recommendedName>
        <fullName evidence="5">5-bromo-4-chloroindolyl phosphate hydrolysis protein</fullName>
    </recommendedName>
</protein>
<proteinExistence type="predicted"/>
<evidence type="ECO:0000313" key="2">
    <source>
        <dbReference type="EMBL" id="MDT2731887.1"/>
    </source>
</evidence>